<evidence type="ECO:0000313" key="3">
    <source>
        <dbReference type="Proteomes" id="UP001519654"/>
    </source>
</evidence>
<feature type="domain" description="STAS" evidence="1">
    <location>
        <begin position="74"/>
        <end position="182"/>
    </location>
</feature>
<sequence>MTAGVHAAGVQLICDECDTTTVAGGGPMDRDAVSGAVAGTDWTGSPFVGGVHRCPDCSGGGGSPELAPLGIAPTEVSIAVTDPAVIVRVTGDIDMHLVAELRSTLDSAVALRPFVIVDLTAARSADAAGLGVLIRSRREARRQRGDLVVVASREFSRGQLRARRPHVPLRTYETVPQAITAALGRS</sequence>
<accession>A0ABS5YMU5</accession>
<dbReference type="InterPro" id="IPR036513">
    <property type="entry name" value="STAS_dom_sf"/>
</dbReference>
<protein>
    <submittedName>
        <fullName evidence="2">STAS domain-containing protein</fullName>
    </submittedName>
</protein>
<evidence type="ECO:0000313" key="2">
    <source>
        <dbReference type="EMBL" id="MBU2664772.1"/>
    </source>
</evidence>
<dbReference type="PROSITE" id="PS50801">
    <property type="entry name" value="STAS"/>
    <property type="match status" value="1"/>
</dbReference>
<dbReference type="Gene3D" id="3.30.750.24">
    <property type="entry name" value="STAS domain"/>
    <property type="match status" value="1"/>
</dbReference>
<dbReference type="EMBL" id="JAHKKG010000004">
    <property type="protein sequence ID" value="MBU2664772.1"/>
    <property type="molecule type" value="Genomic_DNA"/>
</dbReference>
<dbReference type="RefSeq" id="WP_215787679.1">
    <property type="nucleotide sequence ID" value="NZ_JAHKKG010000004.1"/>
</dbReference>
<dbReference type="SUPFAM" id="SSF52091">
    <property type="entry name" value="SpoIIaa-like"/>
    <property type="match status" value="1"/>
</dbReference>
<dbReference type="CDD" id="cd07043">
    <property type="entry name" value="STAS_anti-anti-sigma_factors"/>
    <property type="match status" value="1"/>
</dbReference>
<name>A0ABS5YMU5_9ACTN</name>
<proteinExistence type="predicted"/>
<gene>
    <name evidence="2" type="ORF">KOI35_14820</name>
</gene>
<comment type="caution">
    <text evidence="2">The sequence shown here is derived from an EMBL/GenBank/DDBJ whole genome shotgun (WGS) entry which is preliminary data.</text>
</comment>
<keyword evidence="3" id="KW-1185">Reference proteome</keyword>
<dbReference type="InterPro" id="IPR002645">
    <property type="entry name" value="STAS_dom"/>
</dbReference>
<reference evidence="2 3" key="1">
    <citation type="submission" date="2021-06" db="EMBL/GenBank/DDBJ databases">
        <title>Actinoplanes lichenicola sp. nov., and Actinoplanes ovalisporus sp. nov., isolated from lichen in Thailand.</title>
        <authorList>
            <person name="Saeng-In P."/>
            <person name="Kanchanasin P."/>
            <person name="Yuki M."/>
            <person name="Kudo T."/>
            <person name="Ohkuma M."/>
            <person name="Phongsopitanun W."/>
            <person name="Tanasupawat S."/>
        </authorList>
    </citation>
    <scope>NUCLEOTIDE SEQUENCE [LARGE SCALE GENOMIC DNA]</scope>
    <source>
        <strain evidence="2 3">NBRC 110975</strain>
    </source>
</reference>
<evidence type="ECO:0000259" key="1">
    <source>
        <dbReference type="PROSITE" id="PS50801"/>
    </source>
</evidence>
<dbReference type="Pfam" id="PF01740">
    <property type="entry name" value="STAS"/>
    <property type="match status" value="1"/>
</dbReference>
<dbReference type="Proteomes" id="UP001519654">
    <property type="component" value="Unassembled WGS sequence"/>
</dbReference>
<organism evidence="2 3">
    <name type="scientific">Paractinoplanes bogorensis</name>
    <dbReference type="NCBI Taxonomy" id="1610840"/>
    <lineage>
        <taxon>Bacteria</taxon>
        <taxon>Bacillati</taxon>
        <taxon>Actinomycetota</taxon>
        <taxon>Actinomycetes</taxon>
        <taxon>Micromonosporales</taxon>
        <taxon>Micromonosporaceae</taxon>
        <taxon>Paractinoplanes</taxon>
    </lineage>
</organism>